<sequence length="80" mass="8483">MAIRTTRSLVTFGAPFHVRALDATLPAGPYEVATEEEAIEGNALTAYVRVATLLTVRTGSLVQTVTVDPADLADGVWRPA</sequence>
<gene>
    <name evidence="1" type="ORF">KK488_07090</name>
</gene>
<evidence type="ECO:0000313" key="2">
    <source>
        <dbReference type="Proteomes" id="UP001138757"/>
    </source>
</evidence>
<reference evidence="1" key="1">
    <citation type="submission" date="2021-05" db="EMBL/GenBank/DDBJ databases">
        <title>Genome of Sphingobium sp. strain.</title>
        <authorList>
            <person name="Fan R."/>
        </authorList>
    </citation>
    <scope>NUCLEOTIDE SEQUENCE</scope>
    <source>
        <strain evidence="1">H33</strain>
    </source>
</reference>
<dbReference type="Proteomes" id="UP001138757">
    <property type="component" value="Unassembled WGS sequence"/>
</dbReference>
<protein>
    <submittedName>
        <fullName evidence="1">Uncharacterized protein</fullName>
    </submittedName>
</protein>
<dbReference type="EMBL" id="JAHGAW010000004">
    <property type="protein sequence ID" value="MBT2186712.1"/>
    <property type="molecule type" value="Genomic_DNA"/>
</dbReference>
<dbReference type="AlphaFoldDB" id="A0A9X1DB54"/>
<accession>A0A9X1DB54</accession>
<keyword evidence="2" id="KW-1185">Reference proteome</keyword>
<organism evidence="1 2">
    <name type="scientific">Sphingobium nicotianae</name>
    <dbReference type="NCBI Taxonomy" id="2782607"/>
    <lineage>
        <taxon>Bacteria</taxon>
        <taxon>Pseudomonadati</taxon>
        <taxon>Pseudomonadota</taxon>
        <taxon>Alphaproteobacteria</taxon>
        <taxon>Sphingomonadales</taxon>
        <taxon>Sphingomonadaceae</taxon>
        <taxon>Sphingobium</taxon>
    </lineage>
</organism>
<evidence type="ECO:0000313" key="1">
    <source>
        <dbReference type="EMBL" id="MBT2186712.1"/>
    </source>
</evidence>
<comment type="caution">
    <text evidence="1">The sequence shown here is derived from an EMBL/GenBank/DDBJ whole genome shotgun (WGS) entry which is preliminary data.</text>
</comment>
<name>A0A9X1DB54_9SPHN</name>
<proteinExistence type="predicted"/>